<organism evidence="2 3">
    <name type="scientific">Syphacia muris</name>
    <dbReference type="NCBI Taxonomy" id="451379"/>
    <lineage>
        <taxon>Eukaryota</taxon>
        <taxon>Metazoa</taxon>
        <taxon>Ecdysozoa</taxon>
        <taxon>Nematoda</taxon>
        <taxon>Chromadorea</taxon>
        <taxon>Rhabditida</taxon>
        <taxon>Spirurina</taxon>
        <taxon>Oxyuridomorpha</taxon>
        <taxon>Oxyuroidea</taxon>
        <taxon>Oxyuridae</taxon>
        <taxon>Syphacia</taxon>
    </lineage>
</organism>
<dbReference type="WBParaSite" id="SMUV_0000635801-mRNA-1">
    <property type="protein sequence ID" value="SMUV_0000635801-mRNA-1"/>
    <property type="gene ID" value="SMUV_0000635801"/>
</dbReference>
<reference evidence="3" key="1">
    <citation type="submission" date="2016-04" db="UniProtKB">
        <authorList>
            <consortium name="WormBaseParasite"/>
        </authorList>
    </citation>
    <scope>IDENTIFICATION</scope>
</reference>
<evidence type="ECO:0000256" key="1">
    <source>
        <dbReference type="SAM" id="MobiDB-lite"/>
    </source>
</evidence>
<dbReference type="Proteomes" id="UP000046393">
    <property type="component" value="Unplaced"/>
</dbReference>
<dbReference type="STRING" id="451379.A0A158R5D1"/>
<feature type="region of interest" description="Disordered" evidence="1">
    <location>
        <begin position="218"/>
        <end position="256"/>
    </location>
</feature>
<feature type="region of interest" description="Disordered" evidence="1">
    <location>
        <begin position="1"/>
        <end position="157"/>
    </location>
</feature>
<feature type="compositionally biased region" description="Polar residues" evidence="1">
    <location>
        <begin position="388"/>
        <end position="413"/>
    </location>
</feature>
<dbReference type="AlphaFoldDB" id="A0A158R5D1"/>
<feature type="compositionally biased region" description="Polar residues" evidence="1">
    <location>
        <begin position="218"/>
        <end position="253"/>
    </location>
</feature>
<proteinExistence type="predicted"/>
<name>A0A158R5D1_9BILA</name>
<evidence type="ECO:0000313" key="3">
    <source>
        <dbReference type="WBParaSite" id="SMUV_0000635801-mRNA-1"/>
    </source>
</evidence>
<keyword evidence="2" id="KW-1185">Reference proteome</keyword>
<feature type="compositionally biased region" description="Polar residues" evidence="1">
    <location>
        <begin position="104"/>
        <end position="127"/>
    </location>
</feature>
<feature type="compositionally biased region" description="Low complexity" evidence="1">
    <location>
        <begin position="356"/>
        <end position="365"/>
    </location>
</feature>
<evidence type="ECO:0000313" key="2">
    <source>
        <dbReference type="Proteomes" id="UP000046393"/>
    </source>
</evidence>
<sequence length="484" mass="55612">MGVQEYGPFGSRSGTVKEYISNYDKSITDKRSKEKYERKVESEYRSDSSFDSSKPRSGDLSDQMLSDSNRQYRSTSTSRLPTESSLTTETTITTTREVKRVSNKADSWNQNQQNMRQIEQNSLTESEPSPDLKQQQRSSSPPEPPIDIPQVKKGGVSALKRQFEMNARRNMDYSGNKWSPKTGPKVEVDFAKVMPGVQIKTTPSGGKYKKIDYEVVDSTPSTDQEDYASTQWKYSKTPGSPQSTISQKYNQQNDQKEEVTVYEYAQKKEILRRSEDSQSLNRSVIESEKQRIVQGSTPERTEHVEEVKTREIWTYPDEWQYRHSESAKQQPVSSSVTSSRRAVTDTSEDERSSVGRTTFTTRTDTVNPQSGAQKPEYNTSRRIAETDWTINVNTSDTWNTKRLGTSYSTASTLEKTKDLDEKEPEETKISKWTVRTTKWDDKPQESPKKYEEKDKELSSGYSSRAESRTSKWETDMVRFVLKPR</sequence>
<protein>
    <submittedName>
        <fullName evidence="3">Titin</fullName>
    </submittedName>
</protein>
<feature type="region of interest" description="Disordered" evidence="1">
    <location>
        <begin position="322"/>
        <end position="471"/>
    </location>
</feature>
<feature type="compositionally biased region" description="Basic and acidic residues" evidence="1">
    <location>
        <begin position="437"/>
        <end position="457"/>
    </location>
</feature>
<feature type="compositionally biased region" description="Basic and acidic residues" evidence="1">
    <location>
        <begin position="414"/>
        <end position="429"/>
    </location>
</feature>
<feature type="compositionally biased region" description="Basic and acidic residues" evidence="1">
    <location>
        <begin position="26"/>
        <end position="59"/>
    </location>
</feature>
<feature type="compositionally biased region" description="Low complexity" evidence="1">
    <location>
        <begin position="332"/>
        <end position="345"/>
    </location>
</feature>
<accession>A0A158R5D1</accession>
<feature type="compositionally biased region" description="Polar residues" evidence="1">
    <location>
        <begin position="366"/>
        <end position="381"/>
    </location>
</feature>
<feature type="compositionally biased region" description="Low complexity" evidence="1">
    <location>
        <begin position="73"/>
        <end position="95"/>
    </location>
</feature>
<feature type="compositionally biased region" description="Polar residues" evidence="1">
    <location>
        <begin position="63"/>
        <end position="72"/>
    </location>
</feature>